<reference evidence="10" key="1">
    <citation type="journal article" date="2019" name="Int. J. Syst. Evol. Microbiol.">
        <title>The Global Catalogue of Microorganisms (GCM) 10K type strain sequencing project: providing services to taxonomists for standard genome sequencing and annotation.</title>
        <authorList>
            <consortium name="The Broad Institute Genomics Platform"/>
            <consortium name="The Broad Institute Genome Sequencing Center for Infectious Disease"/>
            <person name="Wu L."/>
            <person name="Ma J."/>
        </authorList>
    </citation>
    <scope>NUCLEOTIDE SEQUENCE [LARGE SCALE GENOMIC DNA]</scope>
    <source>
        <strain evidence="10">JCM 16259</strain>
    </source>
</reference>
<name>A0ABP5Y0A8_9MICO</name>
<dbReference type="SUPFAM" id="SSF52540">
    <property type="entry name" value="P-loop containing nucleoside triphosphate hydrolases"/>
    <property type="match status" value="1"/>
</dbReference>
<keyword evidence="10" id="KW-1185">Reference proteome</keyword>
<proteinExistence type="inferred from homology"/>
<dbReference type="InterPro" id="IPR050388">
    <property type="entry name" value="ABC_Ni/Peptide_Import"/>
</dbReference>
<dbReference type="InterPro" id="IPR027417">
    <property type="entry name" value="P-loop_NTPase"/>
</dbReference>
<keyword evidence="3" id="KW-0813">Transport</keyword>
<evidence type="ECO:0000256" key="6">
    <source>
        <dbReference type="ARBA" id="ARBA00022840"/>
    </source>
</evidence>
<dbReference type="NCBIfam" id="TIGR01727">
    <property type="entry name" value="oligo_HPY"/>
    <property type="match status" value="1"/>
</dbReference>
<organism evidence="9 10">
    <name type="scientific">Terrabacter carboxydivorans</name>
    <dbReference type="NCBI Taxonomy" id="619730"/>
    <lineage>
        <taxon>Bacteria</taxon>
        <taxon>Bacillati</taxon>
        <taxon>Actinomycetota</taxon>
        <taxon>Actinomycetes</taxon>
        <taxon>Micrococcales</taxon>
        <taxon>Intrasporangiaceae</taxon>
        <taxon>Terrabacter</taxon>
    </lineage>
</organism>
<keyword evidence="5" id="KW-0547">Nucleotide-binding</keyword>
<evidence type="ECO:0000256" key="7">
    <source>
        <dbReference type="ARBA" id="ARBA00023136"/>
    </source>
</evidence>
<keyword evidence="4" id="KW-1003">Cell membrane</keyword>
<dbReference type="EMBL" id="BAAARE010000001">
    <property type="protein sequence ID" value="GAA2468969.1"/>
    <property type="molecule type" value="Genomic_DNA"/>
</dbReference>
<accession>A0ABP5Y0A8</accession>
<dbReference type="PANTHER" id="PTHR43297:SF2">
    <property type="entry name" value="DIPEPTIDE TRANSPORT ATP-BINDING PROTEIN DPPD"/>
    <property type="match status" value="1"/>
</dbReference>
<evidence type="ECO:0000256" key="3">
    <source>
        <dbReference type="ARBA" id="ARBA00022448"/>
    </source>
</evidence>
<evidence type="ECO:0000256" key="4">
    <source>
        <dbReference type="ARBA" id="ARBA00022475"/>
    </source>
</evidence>
<evidence type="ECO:0000256" key="2">
    <source>
        <dbReference type="ARBA" id="ARBA00005417"/>
    </source>
</evidence>
<evidence type="ECO:0000313" key="9">
    <source>
        <dbReference type="EMBL" id="GAA2468969.1"/>
    </source>
</evidence>
<comment type="subcellular location">
    <subcellularLocation>
        <location evidence="1">Membrane</location>
    </subcellularLocation>
</comment>
<keyword evidence="7" id="KW-0472">Membrane</keyword>
<dbReference type="PANTHER" id="PTHR43297">
    <property type="entry name" value="OLIGOPEPTIDE TRANSPORT ATP-BINDING PROTEIN APPD"/>
    <property type="match status" value="1"/>
</dbReference>
<protein>
    <recommendedName>
        <fullName evidence="8">Oligopeptide/dipeptide ABC transporter C-terminal domain-containing protein</fullName>
    </recommendedName>
</protein>
<evidence type="ECO:0000256" key="5">
    <source>
        <dbReference type="ARBA" id="ARBA00022741"/>
    </source>
</evidence>
<dbReference type="Proteomes" id="UP001500730">
    <property type="component" value="Unassembled WGS sequence"/>
</dbReference>
<dbReference type="Gene3D" id="3.40.50.300">
    <property type="entry name" value="P-loop containing nucleotide triphosphate hydrolases"/>
    <property type="match status" value="1"/>
</dbReference>
<evidence type="ECO:0000313" key="10">
    <source>
        <dbReference type="Proteomes" id="UP001500730"/>
    </source>
</evidence>
<evidence type="ECO:0000256" key="1">
    <source>
        <dbReference type="ARBA" id="ARBA00004370"/>
    </source>
</evidence>
<dbReference type="InterPro" id="IPR013563">
    <property type="entry name" value="Oligopep_ABC_C"/>
</dbReference>
<keyword evidence="6" id="KW-0067">ATP-binding</keyword>
<dbReference type="Pfam" id="PF08352">
    <property type="entry name" value="oligo_HPY"/>
    <property type="match status" value="1"/>
</dbReference>
<comment type="caution">
    <text evidence="9">The sequence shown here is derived from an EMBL/GenBank/DDBJ whole genome shotgun (WGS) entry which is preliminary data.</text>
</comment>
<feature type="domain" description="Oligopeptide/dipeptide ABC transporter C-terminal" evidence="8">
    <location>
        <begin position="68"/>
        <end position="131"/>
    </location>
</feature>
<comment type="similarity">
    <text evidence="2">Belongs to the ABC transporter superfamily.</text>
</comment>
<sequence length="162" mass="17598">MALACEPDILIADEPTTALDVTTQAQIVELVADLQHRLGTAVVWITHDLGVVAGIADRVAVMYGGRIVETAPVDRLFAHPSHPYTQALLESRPRPDLGGRDLPAIPGSPPSPFHLPSGCAFWDRCPVRGDSRCEHELPELVEIANGHAVRTFYPDRQAGRQP</sequence>
<evidence type="ECO:0000259" key="8">
    <source>
        <dbReference type="Pfam" id="PF08352"/>
    </source>
</evidence>
<gene>
    <name evidence="9" type="ORF">GCM10009858_02850</name>
</gene>